<name>A0AAU7NTE3_9GAMM</name>
<dbReference type="Pfam" id="PF12224">
    <property type="entry name" value="Amidoligase_2"/>
    <property type="match status" value="1"/>
</dbReference>
<accession>A0AAU7NTE3</accession>
<dbReference type="KEGG" id="mech:Q9L42_016455"/>
<proteinExistence type="predicted"/>
<evidence type="ECO:0000313" key="2">
    <source>
        <dbReference type="Proteomes" id="UP001225378"/>
    </source>
</evidence>
<keyword evidence="2" id="KW-1185">Reference proteome</keyword>
<protein>
    <submittedName>
        <fullName evidence="1">Amidoligase family protein</fullName>
    </submittedName>
</protein>
<dbReference type="AlphaFoldDB" id="A0AAU7NTE3"/>
<dbReference type="RefSeq" id="WP_349431429.1">
    <property type="nucleotide sequence ID" value="NZ_CP157743.1"/>
</dbReference>
<gene>
    <name evidence="1" type="ORF">Q9L42_016455</name>
</gene>
<sequence length="329" mass="37147">MSNQTNSFNSPAIAVKDDGSPRLVGFELEFSGLSLEQTGVALRKSLGGKLEQLSVAESVLHVDALGDFTIELDWNYLKRTAEENEHSQQNGDWVNLLSQAANLLVPVEIACPPIPVGELEALTPMVDDLRKAGAVGTEESLLAAYGVHINPEIPRQDAETLFTYLRAFAVLQWWLVDAHDVDVTRKMSPYIDLYPEAYLKKLLSAPQPTMEQLFADYLEHNASRNRALDLLPLLAHIDRDAVLRVVDDPKIQARPTFHYRLPNCHIERADWSLSASWNTWWVVEQLASRSDDLNELSQDFLQAERPVIGVNRKEWVEYIGRWLKDHALA</sequence>
<organism evidence="1 2">
    <name type="scientific">Methylomarinum roseum</name>
    <dbReference type="NCBI Taxonomy" id="3067653"/>
    <lineage>
        <taxon>Bacteria</taxon>
        <taxon>Pseudomonadati</taxon>
        <taxon>Pseudomonadota</taxon>
        <taxon>Gammaproteobacteria</taxon>
        <taxon>Methylococcales</taxon>
        <taxon>Methylococcaceae</taxon>
        <taxon>Methylomarinum</taxon>
    </lineage>
</organism>
<dbReference type="InterPro" id="IPR022025">
    <property type="entry name" value="Amidoligase_2"/>
</dbReference>
<reference evidence="1 2" key="1">
    <citation type="journal article" date="2024" name="Microbiology">
        <title>Methylomarinum rosea sp. nov., a novel halophilic methanotrophic bacterium from the hypersaline Lake Elton.</title>
        <authorList>
            <person name="Suleimanov R.Z."/>
            <person name="Oshkin I.Y."/>
            <person name="Danilova O.V."/>
            <person name="Suzina N.E."/>
            <person name="Dedysh S.N."/>
        </authorList>
    </citation>
    <scope>NUCLEOTIDE SEQUENCE [LARGE SCALE GENOMIC DNA]</scope>
    <source>
        <strain evidence="1 2">Ch1-1</strain>
    </source>
</reference>
<evidence type="ECO:0000313" key="1">
    <source>
        <dbReference type="EMBL" id="XBS19931.1"/>
    </source>
</evidence>
<dbReference type="EMBL" id="CP157743">
    <property type="protein sequence ID" value="XBS19931.1"/>
    <property type="molecule type" value="Genomic_DNA"/>
</dbReference>
<dbReference type="Proteomes" id="UP001225378">
    <property type="component" value="Chromosome"/>
</dbReference>